<dbReference type="PANTHER" id="PTHR21266:SF60">
    <property type="entry name" value="3-KETOSTEROID-9-ALPHA-MONOOXYGENASE, OXYGENASE COMPONENT"/>
    <property type="match status" value="1"/>
</dbReference>
<keyword evidence="1" id="KW-0001">2Fe-2S</keyword>
<gene>
    <name evidence="7" type="ORF">FJZ00_12095</name>
</gene>
<dbReference type="GO" id="GO:0051537">
    <property type="term" value="F:2 iron, 2 sulfur cluster binding"/>
    <property type="evidence" value="ECO:0007669"/>
    <property type="project" value="UniProtKB-KW"/>
</dbReference>
<name>A0A937X6Z5_9BACT</name>
<dbReference type="InterPro" id="IPR017941">
    <property type="entry name" value="Rieske_2Fe-2S"/>
</dbReference>
<feature type="domain" description="Rieske" evidence="6">
    <location>
        <begin position="13"/>
        <end position="95"/>
    </location>
</feature>
<reference evidence="7 8" key="1">
    <citation type="submission" date="2019-03" db="EMBL/GenBank/DDBJ databases">
        <title>Lake Tanganyika Metagenome-Assembled Genomes (MAGs).</title>
        <authorList>
            <person name="Tran P."/>
        </authorList>
    </citation>
    <scope>NUCLEOTIDE SEQUENCE [LARGE SCALE GENOMIC DNA]</scope>
    <source>
        <strain evidence="7">K_DeepCast_65m_m2_236</strain>
    </source>
</reference>
<dbReference type="Pfam" id="PF00355">
    <property type="entry name" value="Rieske"/>
    <property type="match status" value="1"/>
</dbReference>
<keyword evidence="3" id="KW-0560">Oxidoreductase</keyword>
<evidence type="ECO:0000256" key="5">
    <source>
        <dbReference type="ARBA" id="ARBA00023014"/>
    </source>
</evidence>
<dbReference type="EMBL" id="VGJX01000765">
    <property type="protein sequence ID" value="MBM3275887.1"/>
    <property type="molecule type" value="Genomic_DNA"/>
</dbReference>
<comment type="caution">
    <text evidence="7">The sequence shown here is derived from an EMBL/GenBank/DDBJ whole genome shotgun (WGS) entry which is preliminary data.</text>
</comment>
<evidence type="ECO:0000256" key="1">
    <source>
        <dbReference type="ARBA" id="ARBA00022714"/>
    </source>
</evidence>
<dbReference type="GO" id="GO:0016705">
    <property type="term" value="F:oxidoreductase activity, acting on paired donors, with incorporation or reduction of molecular oxygen"/>
    <property type="evidence" value="ECO:0007669"/>
    <property type="project" value="UniProtKB-ARBA"/>
</dbReference>
<evidence type="ECO:0000259" key="6">
    <source>
        <dbReference type="PROSITE" id="PS51296"/>
    </source>
</evidence>
<dbReference type="GO" id="GO:0046872">
    <property type="term" value="F:metal ion binding"/>
    <property type="evidence" value="ECO:0007669"/>
    <property type="project" value="UniProtKB-KW"/>
</dbReference>
<keyword evidence="5" id="KW-0411">Iron-sulfur</keyword>
<proteinExistence type="predicted"/>
<dbReference type="AlphaFoldDB" id="A0A937X6Z5"/>
<keyword evidence="4" id="KW-0408">Iron</keyword>
<dbReference type="Proteomes" id="UP000703893">
    <property type="component" value="Unassembled WGS sequence"/>
</dbReference>
<protein>
    <submittedName>
        <fullName evidence="7">Rieske (2Fe-2S) protein</fullName>
    </submittedName>
</protein>
<evidence type="ECO:0000256" key="4">
    <source>
        <dbReference type="ARBA" id="ARBA00023004"/>
    </source>
</evidence>
<evidence type="ECO:0000313" key="8">
    <source>
        <dbReference type="Proteomes" id="UP000703893"/>
    </source>
</evidence>
<dbReference type="PANTHER" id="PTHR21266">
    <property type="entry name" value="IRON-SULFUR DOMAIN CONTAINING PROTEIN"/>
    <property type="match status" value="1"/>
</dbReference>
<dbReference type="Gene3D" id="2.102.10.10">
    <property type="entry name" value="Rieske [2Fe-2S] iron-sulphur domain"/>
    <property type="match status" value="1"/>
</dbReference>
<evidence type="ECO:0000256" key="3">
    <source>
        <dbReference type="ARBA" id="ARBA00023002"/>
    </source>
</evidence>
<accession>A0A937X6Z5</accession>
<dbReference type="InterPro" id="IPR050584">
    <property type="entry name" value="Cholesterol_7-desaturase"/>
</dbReference>
<organism evidence="7 8">
    <name type="scientific">Candidatus Tanganyikabacteria bacterium</name>
    <dbReference type="NCBI Taxonomy" id="2961651"/>
    <lineage>
        <taxon>Bacteria</taxon>
        <taxon>Bacillati</taxon>
        <taxon>Candidatus Sericytochromatia</taxon>
        <taxon>Candidatus Tanganyikabacteria</taxon>
    </lineage>
</organism>
<feature type="non-terminal residue" evidence="7">
    <location>
        <position position="95"/>
    </location>
</feature>
<evidence type="ECO:0000256" key="2">
    <source>
        <dbReference type="ARBA" id="ARBA00022723"/>
    </source>
</evidence>
<sequence length="95" mass="10782">MRLSSGTLHENWYAACTSVQLGRKHPISRTILGESLVVWRDERGEPVAFHDRCLHRNARLSEGDVFDGCIGCPYHGWTYDRDGFCVNVPSEGPEY</sequence>
<dbReference type="PROSITE" id="PS51296">
    <property type="entry name" value="RIESKE"/>
    <property type="match status" value="1"/>
</dbReference>
<dbReference type="GO" id="GO:0004497">
    <property type="term" value="F:monooxygenase activity"/>
    <property type="evidence" value="ECO:0007669"/>
    <property type="project" value="UniProtKB-ARBA"/>
</dbReference>
<keyword evidence="2" id="KW-0479">Metal-binding</keyword>
<evidence type="ECO:0000313" key="7">
    <source>
        <dbReference type="EMBL" id="MBM3275887.1"/>
    </source>
</evidence>
<dbReference type="InterPro" id="IPR036922">
    <property type="entry name" value="Rieske_2Fe-2S_sf"/>
</dbReference>
<dbReference type="SUPFAM" id="SSF50022">
    <property type="entry name" value="ISP domain"/>
    <property type="match status" value="1"/>
</dbReference>
<dbReference type="CDD" id="cd03469">
    <property type="entry name" value="Rieske_RO_Alpha_N"/>
    <property type="match status" value="1"/>
</dbReference>